<dbReference type="GeneID" id="5890450"/>
<name>A9UXQ0_MONBE</name>
<dbReference type="SUPFAM" id="SSF55729">
    <property type="entry name" value="Acyl-CoA N-acyltransferases (Nat)"/>
    <property type="match status" value="1"/>
</dbReference>
<dbReference type="EMBL" id="CH991549">
    <property type="protein sequence ID" value="EDQ89727.1"/>
    <property type="molecule type" value="Genomic_DNA"/>
</dbReference>
<dbReference type="Gene3D" id="3.40.630.30">
    <property type="match status" value="2"/>
</dbReference>
<proteinExistence type="predicted"/>
<evidence type="ECO:0000313" key="1">
    <source>
        <dbReference type="EMBL" id="EDQ89727.1"/>
    </source>
</evidence>
<dbReference type="PANTHER" id="PTHR20905">
    <property type="entry name" value="N-ACETYLTRANSFERASE-RELATED"/>
    <property type="match status" value="1"/>
</dbReference>
<protein>
    <submittedName>
        <fullName evidence="1">Uncharacterized protein</fullName>
    </submittedName>
</protein>
<dbReference type="InParanoid" id="A9UXQ0"/>
<accession>A9UXQ0</accession>
<dbReference type="Proteomes" id="UP000001357">
    <property type="component" value="Unassembled WGS sequence"/>
</dbReference>
<evidence type="ECO:0000313" key="2">
    <source>
        <dbReference type="Proteomes" id="UP000001357"/>
    </source>
</evidence>
<keyword evidence="2" id="KW-1185">Reference proteome</keyword>
<reference evidence="1 2" key="1">
    <citation type="journal article" date="2008" name="Nature">
        <title>The genome of the choanoflagellate Monosiga brevicollis and the origin of metazoans.</title>
        <authorList>
            <consortium name="JGI Sequencing"/>
            <person name="King N."/>
            <person name="Westbrook M.J."/>
            <person name="Young S.L."/>
            <person name="Kuo A."/>
            <person name="Abedin M."/>
            <person name="Chapman J."/>
            <person name="Fairclough S."/>
            <person name="Hellsten U."/>
            <person name="Isogai Y."/>
            <person name="Letunic I."/>
            <person name="Marr M."/>
            <person name="Pincus D."/>
            <person name="Putnam N."/>
            <person name="Rokas A."/>
            <person name="Wright K.J."/>
            <person name="Zuzow R."/>
            <person name="Dirks W."/>
            <person name="Good M."/>
            <person name="Goodstein D."/>
            <person name="Lemons D."/>
            <person name="Li W."/>
            <person name="Lyons J.B."/>
            <person name="Morris A."/>
            <person name="Nichols S."/>
            <person name="Richter D.J."/>
            <person name="Salamov A."/>
            <person name="Bork P."/>
            <person name="Lim W.A."/>
            <person name="Manning G."/>
            <person name="Miller W.T."/>
            <person name="McGinnis W."/>
            <person name="Shapiro H."/>
            <person name="Tjian R."/>
            <person name="Grigoriev I.V."/>
            <person name="Rokhsar D."/>
        </authorList>
    </citation>
    <scope>NUCLEOTIDE SEQUENCE [LARGE SCALE GENOMIC DNA]</scope>
    <source>
        <strain evidence="2">MX1 / ATCC 50154</strain>
    </source>
</reference>
<dbReference type="KEGG" id="mbr:MONBRDRAFT_7586"/>
<dbReference type="InterPro" id="IPR016181">
    <property type="entry name" value="Acyl_CoA_acyltransferase"/>
</dbReference>
<dbReference type="GO" id="GO:0008080">
    <property type="term" value="F:N-acetyltransferase activity"/>
    <property type="evidence" value="ECO:0000318"/>
    <property type="project" value="GO_Central"/>
</dbReference>
<dbReference type="RefSeq" id="XP_001745149.1">
    <property type="nucleotide sequence ID" value="XM_001745097.1"/>
</dbReference>
<organism evidence="1 2">
    <name type="scientific">Monosiga brevicollis</name>
    <name type="common">Choanoflagellate</name>
    <dbReference type="NCBI Taxonomy" id="81824"/>
    <lineage>
        <taxon>Eukaryota</taxon>
        <taxon>Choanoflagellata</taxon>
        <taxon>Craspedida</taxon>
        <taxon>Salpingoecidae</taxon>
        <taxon>Monosiga</taxon>
    </lineage>
</organism>
<dbReference type="PANTHER" id="PTHR20905:SF1">
    <property type="entry name" value="AT07410P-RELATED"/>
    <property type="match status" value="1"/>
</dbReference>
<dbReference type="AlphaFoldDB" id="A9UXQ0"/>
<gene>
    <name evidence="1" type="ORF">MONBRDRAFT_7586</name>
</gene>
<sequence>MATTQVAIRNRAGDTRNVVFLPDLPKEKHAEVHQLMTTCFSQAEPMSKASEQSLTTMGAFSRDTLAKAASSAAQHYSAVALDPATGRTVGFCVQSTLDPNVEDPAELPPGWDGMAPIMDFLTRLDNVLRAMLLQPADCGQVAERLAAGQAAPQGFGETTVFSASPAVDAACRAAATALRQNTLGHTFMIGSFEAGLTRPLVLAALRAMRDAGIHASCAETTSPASTRLLMRCGFVEVLRIPYVAARDARLAALRWPQPDLLLPPDIADPHQAFCRGMLIDLTTANLD</sequence>